<evidence type="ECO:0000259" key="2">
    <source>
        <dbReference type="Pfam" id="PF00535"/>
    </source>
</evidence>
<organism evidence="3 4">
    <name type="scientific">Neobacillus paridis</name>
    <dbReference type="NCBI Taxonomy" id="2803862"/>
    <lineage>
        <taxon>Bacteria</taxon>
        <taxon>Bacillati</taxon>
        <taxon>Bacillota</taxon>
        <taxon>Bacilli</taxon>
        <taxon>Bacillales</taxon>
        <taxon>Bacillaceae</taxon>
        <taxon>Neobacillus</taxon>
    </lineage>
</organism>
<dbReference type="InterPro" id="IPR001173">
    <property type="entry name" value="Glyco_trans_2-like"/>
</dbReference>
<dbReference type="Gene3D" id="3.90.550.10">
    <property type="entry name" value="Spore Coat Polysaccharide Biosynthesis Protein SpsA, Chain A"/>
    <property type="match status" value="1"/>
</dbReference>
<comment type="caution">
    <text evidence="3">The sequence shown here is derived from an EMBL/GenBank/DDBJ whole genome shotgun (WGS) entry which is preliminary data.</text>
</comment>
<dbReference type="Proteomes" id="UP000623967">
    <property type="component" value="Unassembled WGS sequence"/>
</dbReference>
<dbReference type="PANTHER" id="PTHR22916">
    <property type="entry name" value="GLYCOSYLTRANSFERASE"/>
    <property type="match status" value="1"/>
</dbReference>
<sequence length="339" mass="39624">MDIKVSINCITYNHEKYIADAIESFLMQKTNFKYEILIGEDCSTDNTKKIVSAYVEKYPDLIRLITSENNVGAMKNSQRLFENARGKYIALCEGDDFWIDPYKLQKQIDYMESNPECTICFHNAEVRDKNNAPIGKLHVPWSVHQRKYYYGKNYRYSAGEMALLDFIPTASIVFLKECLSSPPDWINHSIVGDTPLRLIASSKGYAFFIDEVMSVYRLGVNGSETARANIENMDKKKLIIRLKKHIEIIDNFNDYTNYQYANELNKAKVYWEVPLLLHTRQIDKLKNQKYKEYLNNLGFKGLTHLYLSYYFPKIHSNMTNLKRKIRGIFIEDDLRDTNG</sequence>
<dbReference type="SUPFAM" id="SSF53448">
    <property type="entry name" value="Nucleotide-diphospho-sugar transferases"/>
    <property type="match status" value="1"/>
</dbReference>
<dbReference type="Pfam" id="PF00535">
    <property type="entry name" value="Glycos_transf_2"/>
    <property type="match status" value="1"/>
</dbReference>
<keyword evidence="4" id="KW-1185">Reference proteome</keyword>
<dbReference type="RefSeq" id="WP_202655713.1">
    <property type="nucleotide sequence ID" value="NZ_JAESWB010000340.1"/>
</dbReference>
<name>A0ABS1TUP8_9BACI</name>
<dbReference type="EMBL" id="JAESWB010000340">
    <property type="protein sequence ID" value="MBL4954464.1"/>
    <property type="molecule type" value="Genomic_DNA"/>
</dbReference>
<protein>
    <submittedName>
        <fullName evidence="3">Glycosyltransferase</fullName>
    </submittedName>
</protein>
<dbReference type="InterPro" id="IPR029044">
    <property type="entry name" value="Nucleotide-diphossugar_trans"/>
</dbReference>
<reference evidence="3 4" key="1">
    <citation type="submission" date="2021-01" db="EMBL/GenBank/DDBJ databases">
        <title>Genome public.</title>
        <authorList>
            <person name="Liu C."/>
            <person name="Sun Q."/>
        </authorList>
    </citation>
    <scope>NUCLEOTIDE SEQUENCE [LARGE SCALE GENOMIC DNA]</scope>
    <source>
        <strain evidence="3 4">YIM B02564</strain>
    </source>
</reference>
<accession>A0ABS1TUP8</accession>
<evidence type="ECO:0000313" key="4">
    <source>
        <dbReference type="Proteomes" id="UP000623967"/>
    </source>
</evidence>
<comment type="similarity">
    <text evidence="1">Belongs to the glycosyltransferase 2 family.</text>
</comment>
<evidence type="ECO:0000256" key="1">
    <source>
        <dbReference type="ARBA" id="ARBA00006739"/>
    </source>
</evidence>
<dbReference type="PANTHER" id="PTHR22916:SF3">
    <property type="entry name" value="UDP-GLCNAC:BETAGAL BETA-1,3-N-ACETYLGLUCOSAMINYLTRANSFERASE-LIKE PROTEIN 1"/>
    <property type="match status" value="1"/>
</dbReference>
<evidence type="ECO:0000313" key="3">
    <source>
        <dbReference type="EMBL" id="MBL4954464.1"/>
    </source>
</evidence>
<gene>
    <name evidence="3" type="ORF">JK635_20095</name>
</gene>
<feature type="domain" description="Glycosyltransferase 2-like" evidence="2">
    <location>
        <begin position="10"/>
        <end position="144"/>
    </location>
</feature>
<proteinExistence type="inferred from homology"/>